<dbReference type="EMBL" id="DVMV01000018">
    <property type="protein sequence ID" value="HIU45191.1"/>
    <property type="molecule type" value="Genomic_DNA"/>
</dbReference>
<name>A0A9D1LNN2_9FIRM</name>
<feature type="transmembrane region" description="Helical" evidence="1">
    <location>
        <begin position="37"/>
        <end position="62"/>
    </location>
</feature>
<gene>
    <name evidence="2" type="ORF">IAC52_02710</name>
</gene>
<evidence type="ECO:0000313" key="3">
    <source>
        <dbReference type="Proteomes" id="UP000824070"/>
    </source>
</evidence>
<protein>
    <submittedName>
        <fullName evidence="2">Uncharacterized protein</fullName>
    </submittedName>
</protein>
<keyword evidence="1" id="KW-0472">Membrane</keyword>
<keyword evidence="1" id="KW-1133">Transmembrane helix</keyword>
<comment type="caution">
    <text evidence="2">The sequence shown here is derived from an EMBL/GenBank/DDBJ whole genome shotgun (WGS) entry which is preliminary data.</text>
</comment>
<feature type="transmembrane region" description="Helical" evidence="1">
    <location>
        <begin position="171"/>
        <end position="197"/>
    </location>
</feature>
<feature type="transmembrane region" description="Helical" evidence="1">
    <location>
        <begin position="209"/>
        <end position="233"/>
    </location>
</feature>
<feature type="transmembrane region" description="Helical" evidence="1">
    <location>
        <begin position="82"/>
        <end position="111"/>
    </location>
</feature>
<reference evidence="2" key="1">
    <citation type="submission" date="2020-10" db="EMBL/GenBank/DDBJ databases">
        <authorList>
            <person name="Gilroy R."/>
        </authorList>
    </citation>
    <scope>NUCLEOTIDE SEQUENCE</scope>
    <source>
        <strain evidence="2">ChiGjej1B1-22543</strain>
    </source>
</reference>
<reference evidence="2" key="2">
    <citation type="journal article" date="2021" name="PeerJ">
        <title>Extensive microbial diversity within the chicken gut microbiome revealed by metagenomics and culture.</title>
        <authorList>
            <person name="Gilroy R."/>
            <person name="Ravi A."/>
            <person name="Getino M."/>
            <person name="Pursley I."/>
            <person name="Horton D.L."/>
            <person name="Alikhan N.F."/>
            <person name="Baker D."/>
            <person name="Gharbi K."/>
            <person name="Hall N."/>
            <person name="Watson M."/>
            <person name="Adriaenssens E.M."/>
            <person name="Foster-Nyarko E."/>
            <person name="Jarju S."/>
            <person name="Secka A."/>
            <person name="Antonio M."/>
            <person name="Oren A."/>
            <person name="Chaudhuri R.R."/>
            <person name="La Ragione R."/>
            <person name="Hildebrand F."/>
            <person name="Pallen M.J."/>
        </authorList>
    </citation>
    <scope>NUCLEOTIDE SEQUENCE</scope>
    <source>
        <strain evidence="2">ChiGjej1B1-22543</strain>
    </source>
</reference>
<dbReference type="Proteomes" id="UP000824070">
    <property type="component" value="Unassembled WGS sequence"/>
</dbReference>
<keyword evidence="1" id="KW-0812">Transmembrane</keyword>
<proteinExistence type="predicted"/>
<feature type="transmembrane region" description="Helical" evidence="1">
    <location>
        <begin position="239"/>
        <end position="266"/>
    </location>
</feature>
<organism evidence="2 3">
    <name type="scientific">Candidatus Alloenteromonas pullicola</name>
    <dbReference type="NCBI Taxonomy" id="2840784"/>
    <lineage>
        <taxon>Bacteria</taxon>
        <taxon>Bacillati</taxon>
        <taxon>Bacillota</taxon>
        <taxon>Bacillota incertae sedis</taxon>
        <taxon>Candidatus Alloenteromonas</taxon>
    </lineage>
</organism>
<feature type="transmembrane region" description="Helical" evidence="1">
    <location>
        <begin position="139"/>
        <end position="159"/>
    </location>
</feature>
<sequence>MRRDSFYRLFNREAKNPNPKLPSNRVAAYFDIFRNRFFSLVCLSMLTSIFALPLLLFVFLYMPYSQSAISACEEAGGDLPSLILMLGLILSAGVLVLSLPMFYGLAGLFFVMKGLIYQEGSLFYRDFFLGMKSNAKEAALSWAISAITASLFIADLSIYPSMDNVPSALKIVVAVLMALIVLCAQFMAIHLLCYGSIYDFKLSDSLRNCGLFAVVLYPLNLAFLIIGGIFFILLFIPFFLVQMICLSICVLFGFAHFALVNSLYCYSRYDKYINSRYEEDLVGKGLDKEEK</sequence>
<accession>A0A9D1LNN2</accession>
<evidence type="ECO:0000313" key="2">
    <source>
        <dbReference type="EMBL" id="HIU45191.1"/>
    </source>
</evidence>
<evidence type="ECO:0000256" key="1">
    <source>
        <dbReference type="SAM" id="Phobius"/>
    </source>
</evidence>
<dbReference type="AlphaFoldDB" id="A0A9D1LNN2"/>